<name>A0ABR1BSS0_NECAM</name>
<organism evidence="1 2">
    <name type="scientific">Necator americanus</name>
    <name type="common">Human hookworm</name>
    <dbReference type="NCBI Taxonomy" id="51031"/>
    <lineage>
        <taxon>Eukaryota</taxon>
        <taxon>Metazoa</taxon>
        <taxon>Ecdysozoa</taxon>
        <taxon>Nematoda</taxon>
        <taxon>Chromadorea</taxon>
        <taxon>Rhabditida</taxon>
        <taxon>Rhabditina</taxon>
        <taxon>Rhabditomorpha</taxon>
        <taxon>Strongyloidea</taxon>
        <taxon>Ancylostomatidae</taxon>
        <taxon>Bunostominae</taxon>
        <taxon>Necator</taxon>
    </lineage>
</organism>
<evidence type="ECO:0000313" key="1">
    <source>
        <dbReference type="EMBL" id="KAK6728450.1"/>
    </source>
</evidence>
<comment type="caution">
    <text evidence="1">The sequence shown here is derived from an EMBL/GenBank/DDBJ whole genome shotgun (WGS) entry which is preliminary data.</text>
</comment>
<protein>
    <submittedName>
        <fullName evidence="1">Uncharacterized protein</fullName>
    </submittedName>
</protein>
<reference evidence="1 2" key="1">
    <citation type="submission" date="2023-08" db="EMBL/GenBank/DDBJ databases">
        <title>A Necator americanus chromosomal reference genome.</title>
        <authorList>
            <person name="Ilik V."/>
            <person name="Petrzelkova K.J."/>
            <person name="Pardy F."/>
            <person name="Fuh T."/>
            <person name="Niatou-Singa F.S."/>
            <person name="Gouil Q."/>
            <person name="Baker L."/>
            <person name="Ritchie M.E."/>
            <person name="Jex A.R."/>
            <person name="Gazzola D."/>
            <person name="Li H."/>
            <person name="Toshio Fujiwara R."/>
            <person name="Zhan B."/>
            <person name="Aroian R.V."/>
            <person name="Pafco B."/>
            <person name="Schwarz E.M."/>
        </authorList>
    </citation>
    <scope>NUCLEOTIDE SEQUENCE [LARGE SCALE GENOMIC DNA]</scope>
    <source>
        <strain evidence="1 2">Aroian</strain>
        <tissue evidence="1">Whole animal</tissue>
    </source>
</reference>
<gene>
    <name evidence="1" type="primary">Necator_chrI.g1968</name>
    <name evidence="1" type="ORF">RB195_005842</name>
</gene>
<keyword evidence="2" id="KW-1185">Reference proteome</keyword>
<sequence length="96" mass="10988">MPASQRRIRNLRRTVLKSCDSKRVGGDDVLVNTSMAKNIDSFEQLTTRIGYLWERRCGSLPALTISDAYAPTSSYGQDEETSYMDLQKFYRGDHTF</sequence>
<accession>A0ABR1BSS0</accession>
<proteinExistence type="predicted"/>
<evidence type="ECO:0000313" key="2">
    <source>
        <dbReference type="Proteomes" id="UP001303046"/>
    </source>
</evidence>
<dbReference type="EMBL" id="JAVFWL010000001">
    <property type="protein sequence ID" value="KAK6728450.1"/>
    <property type="molecule type" value="Genomic_DNA"/>
</dbReference>
<dbReference type="Proteomes" id="UP001303046">
    <property type="component" value="Unassembled WGS sequence"/>
</dbReference>